<evidence type="ECO:0000256" key="6">
    <source>
        <dbReference type="ARBA" id="ARBA00022692"/>
    </source>
</evidence>
<gene>
    <name evidence="11" type="ORF">SVA_3525</name>
</gene>
<dbReference type="PANTHER" id="PTHR38831">
    <property type="entry name" value="TYPE II SECRETION SYSTEM PROTEIN K"/>
    <property type="match status" value="1"/>
</dbReference>
<dbReference type="Gene3D" id="1.10.40.60">
    <property type="entry name" value="EpsJ-like"/>
    <property type="match status" value="1"/>
</dbReference>
<dbReference type="InterPro" id="IPR005628">
    <property type="entry name" value="GspK"/>
</dbReference>
<keyword evidence="5" id="KW-0997">Cell inner membrane</keyword>
<keyword evidence="3" id="KW-0813">Transport</keyword>
<name>A0A1B4VD13_9GAMM</name>
<proteinExistence type="inferred from homology"/>
<dbReference type="Proteomes" id="UP000218899">
    <property type="component" value="Chromosome"/>
</dbReference>
<evidence type="ECO:0000256" key="4">
    <source>
        <dbReference type="ARBA" id="ARBA00022475"/>
    </source>
</evidence>
<dbReference type="PANTHER" id="PTHR38831:SF2">
    <property type="entry name" value="TYPE II SECRETION SYSTEM PROTEIN K"/>
    <property type="match status" value="1"/>
</dbReference>
<dbReference type="SUPFAM" id="SSF158544">
    <property type="entry name" value="GspK insert domain-like"/>
    <property type="match status" value="1"/>
</dbReference>
<feature type="domain" description="T2SS protein K first SAM-like" evidence="10">
    <location>
        <begin position="91"/>
        <end position="177"/>
    </location>
</feature>
<accession>A0A1B4VD13</accession>
<comment type="similarity">
    <text evidence="2">Belongs to the GSP K family.</text>
</comment>
<sequence length="290" mass="30663">MIAVLWVVALLAIVAGAVSATVRGEARLAGNLLAQAQARHAAEGALHLAILSLLAREGEPAHGAVPEREIGHSTVRVVIEDEAGKLDLNLARARLLDGLLQAVGSAEGERRRVVAAILDWRDADDLTRPDGAEDREYLAAGMAYGAKDAHFDSVEELQLVLGMSPALYRRLKPALTVHARRPDVDPRLASPLVRLALAAADESVGAARPPLPAGGDDAASDRRAAARLRNATCAIHAQARAPNGVTAHVTAIVAVRHRDRGAAFTILQWRADGDELFPATVPREGEAAWS</sequence>
<organism evidence="11 12">
    <name type="scientific">Sulfurifustis variabilis</name>
    <dbReference type="NCBI Taxonomy" id="1675686"/>
    <lineage>
        <taxon>Bacteria</taxon>
        <taxon>Pseudomonadati</taxon>
        <taxon>Pseudomonadota</taxon>
        <taxon>Gammaproteobacteria</taxon>
        <taxon>Acidiferrobacterales</taxon>
        <taxon>Acidiferrobacteraceae</taxon>
        <taxon>Sulfurifustis</taxon>
    </lineage>
</organism>
<evidence type="ECO:0000313" key="12">
    <source>
        <dbReference type="Proteomes" id="UP000218899"/>
    </source>
</evidence>
<comment type="subcellular location">
    <subcellularLocation>
        <location evidence="1">Cell inner membrane</location>
    </subcellularLocation>
</comment>
<evidence type="ECO:0000256" key="2">
    <source>
        <dbReference type="ARBA" id="ARBA00007246"/>
    </source>
</evidence>
<dbReference type="GO" id="GO:0005886">
    <property type="term" value="C:plasma membrane"/>
    <property type="evidence" value="ECO:0007669"/>
    <property type="project" value="UniProtKB-SubCell"/>
</dbReference>
<dbReference type="InterPro" id="IPR038072">
    <property type="entry name" value="GspK_central_sf"/>
</dbReference>
<evidence type="ECO:0000313" key="11">
    <source>
        <dbReference type="EMBL" id="BAU50061.1"/>
    </source>
</evidence>
<evidence type="ECO:0000259" key="10">
    <source>
        <dbReference type="Pfam" id="PF21687"/>
    </source>
</evidence>
<keyword evidence="6" id="KW-0812">Transmembrane</keyword>
<keyword evidence="7" id="KW-0653">Protein transport</keyword>
<evidence type="ECO:0000256" key="9">
    <source>
        <dbReference type="ARBA" id="ARBA00023136"/>
    </source>
</evidence>
<keyword evidence="4" id="KW-1003">Cell membrane</keyword>
<dbReference type="KEGG" id="sva:SVA_3525"/>
<keyword evidence="12" id="KW-1185">Reference proteome</keyword>
<evidence type="ECO:0000256" key="8">
    <source>
        <dbReference type="ARBA" id="ARBA00022989"/>
    </source>
</evidence>
<dbReference type="Pfam" id="PF21687">
    <property type="entry name" value="T2SSK_1st"/>
    <property type="match status" value="1"/>
</dbReference>
<evidence type="ECO:0000256" key="7">
    <source>
        <dbReference type="ARBA" id="ARBA00022927"/>
    </source>
</evidence>
<dbReference type="InterPro" id="IPR049031">
    <property type="entry name" value="T2SSK_SAM-like_1st"/>
</dbReference>
<dbReference type="EMBL" id="AP014936">
    <property type="protein sequence ID" value="BAU50061.1"/>
    <property type="molecule type" value="Genomic_DNA"/>
</dbReference>
<keyword evidence="9" id="KW-0472">Membrane</keyword>
<keyword evidence="8" id="KW-1133">Transmembrane helix</keyword>
<protein>
    <submittedName>
        <fullName evidence="11">General secretion pathway protein K</fullName>
    </submittedName>
</protein>
<evidence type="ECO:0000256" key="1">
    <source>
        <dbReference type="ARBA" id="ARBA00004533"/>
    </source>
</evidence>
<dbReference type="AlphaFoldDB" id="A0A1B4VD13"/>
<evidence type="ECO:0000256" key="3">
    <source>
        <dbReference type="ARBA" id="ARBA00022448"/>
    </source>
</evidence>
<dbReference type="GO" id="GO:0009306">
    <property type="term" value="P:protein secretion"/>
    <property type="evidence" value="ECO:0007669"/>
    <property type="project" value="InterPro"/>
</dbReference>
<reference evidence="11 12" key="1">
    <citation type="submission" date="2015-08" db="EMBL/GenBank/DDBJ databases">
        <title>Complete genome sequence of Sulfurifustis variabilis.</title>
        <authorList>
            <person name="Miura A."/>
            <person name="Kojima H."/>
            <person name="Fukui M."/>
        </authorList>
    </citation>
    <scope>NUCLEOTIDE SEQUENCE [LARGE SCALE GENOMIC DNA]</scope>
    <source>
        <strain evidence="12">skN76</strain>
    </source>
</reference>
<evidence type="ECO:0000256" key="5">
    <source>
        <dbReference type="ARBA" id="ARBA00022519"/>
    </source>
</evidence>